<dbReference type="Proteomes" id="UP000807353">
    <property type="component" value="Unassembled WGS sequence"/>
</dbReference>
<evidence type="ECO:0000256" key="3">
    <source>
        <dbReference type="ARBA" id="ARBA00023002"/>
    </source>
</evidence>
<reference evidence="8" key="1">
    <citation type="submission" date="2020-11" db="EMBL/GenBank/DDBJ databases">
        <authorList>
            <consortium name="DOE Joint Genome Institute"/>
            <person name="Ahrendt S."/>
            <person name="Riley R."/>
            <person name="Andreopoulos W."/>
            <person name="Labutti K."/>
            <person name="Pangilinan J."/>
            <person name="Ruiz-Duenas F.J."/>
            <person name="Barrasa J.M."/>
            <person name="Sanchez-Garcia M."/>
            <person name="Camarero S."/>
            <person name="Miyauchi S."/>
            <person name="Serrano A."/>
            <person name="Linde D."/>
            <person name="Babiker R."/>
            <person name="Drula E."/>
            <person name="Ayuso-Fernandez I."/>
            <person name="Pacheco R."/>
            <person name="Padilla G."/>
            <person name="Ferreira P."/>
            <person name="Barriuso J."/>
            <person name="Kellner H."/>
            <person name="Castanera R."/>
            <person name="Alfaro M."/>
            <person name="Ramirez L."/>
            <person name="Pisabarro A.G."/>
            <person name="Kuo A."/>
            <person name="Tritt A."/>
            <person name="Lipzen A."/>
            <person name="He G."/>
            <person name="Yan M."/>
            <person name="Ng V."/>
            <person name="Cullen D."/>
            <person name="Martin F."/>
            <person name="Rosso M.-N."/>
            <person name="Henrissat B."/>
            <person name="Hibbett D."/>
            <person name="Martinez A.T."/>
            <person name="Grigoriev I.V."/>
        </authorList>
    </citation>
    <scope>NUCLEOTIDE SEQUENCE</scope>
    <source>
        <strain evidence="8">CBS 247.69</strain>
    </source>
</reference>
<evidence type="ECO:0000256" key="6">
    <source>
        <dbReference type="PIRSR" id="PIRSR000097-3"/>
    </source>
</evidence>
<keyword evidence="9" id="KW-1185">Reference proteome</keyword>
<comment type="similarity">
    <text evidence="1">Belongs to the aldo/keto reductase family.</text>
</comment>
<dbReference type="Gene3D" id="3.20.20.100">
    <property type="entry name" value="NADP-dependent oxidoreductase domain"/>
    <property type="match status" value="1"/>
</dbReference>
<feature type="non-terminal residue" evidence="8">
    <location>
        <position position="269"/>
    </location>
</feature>
<proteinExistence type="inferred from homology"/>
<dbReference type="FunFam" id="3.20.20.100:FF:000002">
    <property type="entry name" value="2,5-diketo-D-gluconic acid reductase A"/>
    <property type="match status" value="1"/>
</dbReference>
<evidence type="ECO:0000313" key="9">
    <source>
        <dbReference type="Proteomes" id="UP000807353"/>
    </source>
</evidence>
<evidence type="ECO:0000256" key="2">
    <source>
        <dbReference type="ARBA" id="ARBA00022857"/>
    </source>
</evidence>
<dbReference type="PROSITE" id="PS00062">
    <property type="entry name" value="ALDOKETO_REDUCTASE_2"/>
    <property type="match status" value="1"/>
</dbReference>
<feature type="site" description="Lowers pKa of active site Tyr" evidence="6">
    <location>
        <position position="76"/>
    </location>
</feature>
<keyword evidence="2" id="KW-0521">NADP</keyword>
<feature type="domain" description="NADP-dependent oxidoreductase" evidence="7">
    <location>
        <begin position="20"/>
        <end position="189"/>
    </location>
</feature>
<feature type="binding site" evidence="5">
    <location>
        <position position="104"/>
    </location>
    <ligand>
        <name>substrate</name>
    </ligand>
</feature>
<evidence type="ECO:0000259" key="7">
    <source>
        <dbReference type="Pfam" id="PF00248"/>
    </source>
</evidence>
<accession>A0A9P6CKQ9</accession>
<organism evidence="8 9">
    <name type="scientific">Collybia nuda</name>
    <dbReference type="NCBI Taxonomy" id="64659"/>
    <lineage>
        <taxon>Eukaryota</taxon>
        <taxon>Fungi</taxon>
        <taxon>Dikarya</taxon>
        <taxon>Basidiomycota</taxon>
        <taxon>Agaricomycotina</taxon>
        <taxon>Agaricomycetes</taxon>
        <taxon>Agaricomycetidae</taxon>
        <taxon>Agaricales</taxon>
        <taxon>Tricholomatineae</taxon>
        <taxon>Clitocybaceae</taxon>
        <taxon>Collybia</taxon>
    </lineage>
</organism>
<dbReference type="GO" id="GO:0016652">
    <property type="term" value="F:oxidoreductase activity, acting on NAD(P)H as acceptor"/>
    <property type="evidence" value="ECO:0007669"/>
    <property type="project" value="InterPro"/>
</dbReference>
<gene>
    <name evidence="8" type="ORF">BDZ94DRAFT_1117291</name>
</gene>
<dbReference type="InterPro" id="IPR018170">
    <property type="entry name" value="Aldo/ket_reductase_CS"/>
</dbReference>
<dbReference type="InterPro" id="IPR023210">
    <property type="entry name" value="NADP_OxRdtase_dom"/>
</dbReference>
<dbReference type="AlphaFoldDB" id="A0A9P6CKQ9"/>
<evidence type="ECO:0000313" key="8">
    <source>
        <dbReference type="EMBL" id="KAF9464109.1"/>
    </source>
</evidence>
<name>A0A9P6CKQ9_9AGAR</name>
<dbReference type="CDD" id="cd19120">
    <property type="entry name" value="AKR_AKR3C2-3"/>
    <property type="match status" value="1"/>
</dbReference>
<sequence length="269" mass="29261">MPFENIKLNDGNEIPAIAFGTGTAHFGKDATEYVAQALEAGFSHIDTAQFYDNEDSVGTAIRESGLARSELYITTKYSSDPIQQSIRSSLTKLGLKYVDLYLIHFPEAVGGDFEGSWREFEKVQESGLSKSIGVSNYNLEQLQAVMKIARIPPTVNQISLNPYNYVNHKALLEYSHKHGIVTEAYSSLAPITKYPGGLVDIPVNAAAKRRGATPDQIIMAWVRAKGAVIVTTSSKKARLHEYLAVADIEPLTESEVAAIDEAGANGPPT</sequence>
<comment type="caution">
    <text evidence="8">The sequence shown here is derived from an EMBL/GenBank/DDBJ whole genome shotgun (WGS) entry which is preliminary data.</text>
</comment>
<dbReference type="InterPro" id="IPR020471">
    <property type="entry name" value="AKR"/>
</dbReference>
<dbReference type="InterPro" id="IPR036812">
    <property type="entry name" value="NAD(P)_OxRdtase_dom_sf"/>
</dbReference>
<evidence type="ECO:0000256" key="1">
    <source>
        <dbReference type="ARBA" id="ARBA00007905"/>
    </source>
</evidence>
<evidence type="ECO:0000256" key="5">
    <source>
        <dbReference type="PIRSR" id="PIRSR000097-2"/>
    </source>
</evidence>
<dbReference type="PIRSF" id="PIRSF000097">
    <property type="entry name" value="AKR"/>
    <property type="match status" value="1"/>
</dbReference>
<dbReference type="GO" id="GO:0016616">
    <property type="term" value="F:oxidoreductase activity, acting on the CH-OH group of donors, NAD or NADP as acceptor"/>
    <property type="evidence" value="ECO:0007669"/>
    <property type="project" value="UniProtKB-ARBA"/>
</dbReference>
<dbReference type="EMBL" id="MU150256">
    <property type="protein sequence ID" value="KAF9464109.1"/>
    <property type="molecule type" value="Genomic_DNA"/>
</dbReference>
<dbReference type="PANTHER" id="PTHR43827">
    <property type="entry name" value="2,5-DIKETO-D-GLUCONIC ACID REDUCTASE"/>
    <property type="match status" value="1"/>
</dbReference>
<dbReference type="SUPFAM" id="SSF51430">
    <property type="entry name" value="NAD(P)-linked oxidoreductase"/>
    <property type="match status" value="1"/>
</dbReference>
<protein>
    <submittedName>
        <fullName evidence="8">Aldo/keto reductase</fullName>
    </submittedName>
</protein>
<keyword evidence="3" id="KW-0560">Oxidoreductase</keyword>
<dbReference type="PRINTS" id="PR00069">
    <property type="entry name" value="ALDKETRDTASE"/>
</dbReference>
<dbReference type="OrthoDB" id="416253at2759"/>
<dbReference type="PANTHER" id="PTHR43827:SF3">
    <property type="entry name" value="NADP-DEPENDENT OXIDOREDUCTASE DOMAIN-CONTAINING PROTEIN"/>
    <property type="match status" value="1"/>
</dbReference>
<evidence type="ECO:0000256" key="4">
    <source>
        <dbReference type="PIRSR" id="PIRSR000097-1"/>
    </source>
</evidence>
<dbReference type="Pfam" id="PF00248">
    <property type="entry name" value="Aldo_ket_red"/>
    <property type="match status" value="1"/>
</dbReference>
<feature type="active site" description="Proton donor" evidence="4">
    <location>
        <position position="51"/>
    </location>
</feature>
<dbReference type="InterPro" id="IPR044494">
    <property type="entry name" value="AKR3C2/3"/>
</dbReference>